<dbReference type="OrthoDB" id="2893535at2759"/>
<accession>A0A9P6A4N2</accession>
<gene>
    <name evidence="2" type="ORF">BDN71DRAFT_1427583</name>
</gene>
<protein>
    <recommendedName>
        <fullName evidence="1">F-box domain-containing protein</fullName>
    </recommendedName>
</protein>
<dbReference type="EMBL" id="MU154529">
    <property type="protein sequence ID" value="KAF9499947.1"/>
    <property type="molecule type" value="Genomic_DNA"/>
</dbReference>
<name>A0A9P6A4N2_PLEER</name>
<dbReference type="InterPro" id="IPR001810">
    <property type="entry name" value="F-box_dom"/>
</dbReference>
<evidence type="ECO:0000259" key="1">
    <source>
        <dbReference type="PROSITE" id="PS50181"/>
    </source>
</evidence>
<sequence>MKSPPLPPELFQMILERVDGKEALFSLLLVSQAFKALVEPLLFRDVVATTHDLRRLQGFYLRVTGENDSLSSYVHSLTTSITVNSVSLGDRKTAALDAILARLRSLKRLNLLCHWEPFVAFPSPAPTTYPFSLTHFACSNNVQDNEAFAHFLEAQPLLEYLSLSSVDSAISLAPSALPRLRVLQAPLVFAVSVMPGRKVSHLLLNTPVFDVTIKTDDAETHEAFDNLRSLHCVADDLLKLAPLVSNIRCVWLMLRSVGILEDFQPITEALATMHIQYLRLSGFKPGGNHSNFVDQLYEENQFLRTVDLKRSYPSEYNRYSVGKSFPVKVDVGASAFDEWWLQCQACQLWNCTIP</sequence>
<dbReference type="SUPFAM" id="SSF52047">
    <property type="entry name" value="RNI-like"/>
    <property type="match status" value="1"/>
</dbReference>
<feature type="domain" description="F-box" evidence="1">
    <location>
        <begin position="1"/>
        <end position="46"/>
    </location>
</feature>
<evidence type="ECO:0000313" key="2">
    <source>
        <dbReference type="EMBL" id="KAF9499947.1"/>
    </source>
</evidence>
<organism evidence="2 3">
    <name type="scientific">Pleurotus eryngii</name>
    <name type="common">Boletus of the steppes</name>
    <dbReference type="NCBI Taxonomy" id="5323"/>
    <lineage>
        <taxon>Eukaryota</taxon>
        <taxon>Fungi</taxon>
        <taxon>Dikarya</taxon>
        <taxon>Basidiomycota</taxon>
        <taxon>Agaricomycotina</taxon>
        <taxon>Agaricomycetes</taxon>
        <taxon>Agaricomycetidae</taxon>
        <taxon>Agaricales</taxon>
        <taxon>Pleurotineae</taxon>
        <taxon>Pleurotaceae</taxon>
        <taxon>Pleurotus</taxon>
    </lineage>
</organism>
<evidence type="ECO:0000313" key="3">
    <source>
        <dbReference type="Proteomes" id="UP000807025"/>
    </source>
</evidence>
<keyword evidence="3" id="KW-1185">Reference proteome</keyword>
<reference evidence="2" key="1">
    <citation type="submission" date="2020-11" db="EMBL/GenBank/DDBJ databases">
        <authorList>
            <consortium name="DOE Joint Genome Institute"/>
            <person name="Ahrendt S."/>
            <person name="Riley R."/>
            <person name="Andreopoulos W."/>
            <person name="Labutti K."/>
            <person name="Pangilinan J."/>
            <person name="Ruiz-Duenas F.J."/>
            <person name="Barrasa J.M."/>
            <person name="Sanchez-Garcia M."/>
            <person name="Camarero S."/>
            <person name="Miyauchi S."/>
            <person name="Serrano A."/>
            <person name="Linde D."/>
            <person name="Babiker R."/>
            <person name="Drula E."/>
            <person name="Ayuso-Fernandez I."/>
            <person name="Pacheco R."/>
            <person name="Padilla G."/>
            <person name="Ferreira P."/>
            <person name="Barriuso J."/>
            <person name="Kellner H."/>
            <person name="Castanera R."/>
            <person name="Alfaro M."/>
            <person name="Ramirez L."/>
            <person name="Pisabarro A.G."/>
            <person name="Kuo A."/>
            <person name="Tritt A."/>
            <person name="Lipzen A."/>
            <person name="He G."/>
            <person name="Yan M."/>
            <person name="Ng V."/>
            <person name="Cullen D."/>
            <person name="Martin F."/>
            <person name="Rosso M.-N."/>
            <person name="Henrissat B."/>
            <person name="Hibbett D."/>
            <person name="Martinez A.T."/>
            <person name="Grigoriev I.V."/>
        </authorList>
    </citation>
    <scope>NUCLEOTIDE SEQUENCE</scope>
    <source>
        <strain evidence="2">ATCC 90797</strain>
    </source>
</reference>
<dbReference type="PROSITE" id="PS50181">
    <property type="entry name" value="FBOX"/>
    <property type="match status" value="1"/>
</dbReference>
<proteinExistence type="predicted"/>
<dbReference type="InterPro" id="IPR032675">
    <property type="entry name" value="LRR_dom_sf"/>
</dbReference>
<comment type="caution">
    <text evidence="2">The sequence shown here is derived from an EMBL/GenBank/DDBJ whole genome shotgun (WGS) entry which is preliminary data.</text>
</comment>
<dbReference type="Gene3D" id="3.80.10.10">
    <property type="entry name" value="Ribonuclease Inhibitor"/>
    <property type="match status" value="1"/>
</dbReference>
<dbReference type="Pfam" id="PF00646">
    <property type="entry name" value="F-box"/>
    <property type="match status" value="1"/>
</dbReference>
<dbReference type="Proteomes" id="UP000807025">
    <property type="component" value="Unassembled WGS sequence"/>
</dbReference>
<dbReference type="AlphaFoldDB" id="A0A9P6A4N2"/>